<evidence type="ECO:0000256" key="2">
    <source>
        <dbReference type="ARBA" id="ARBA00002681"/>
    </source>
</evidence>
<dbReference type="CDD" id="cd01400">
    <property type="entry name" value="6PGL"/>
    <property type="match status" value="1"/>
</dbReference>
<protein>
    <recommendedName>
        <fullName evidence="6 7">6-phosphogluconolactonase</fullName>
        <shortName evidence="7">6PGL</shortName>
        <ecNumber evidence="5 7">3.1.1.31</ecNumber>
    </recommendedName>
</protein>
<dbReference type="SUPFAM" id="SSF100950">
    <property type="entry name" value="NagB/RpiA/CoA transferase-like"/>
    <property type="match status" value="1"/>
</dbReference>
<evidence type="ECO:0000313" key="10">
    <source>
        <dbReference type="Proteomes" id="UP001216390"/>
    </source>
</evidence>
<comment type="pathway">
    <text evidence="3 7">Carbohydrate degradation; pentose phosphate pathway; D-ribulose 5-phosphate from D-glucose 6-phosphate (oxidative stage): step 2/3.</text>
</comment>
<dbReference type="EC" id="3.1.1.31" evidence="5 7"/>
<comment type="function">
    <text evidence="2 7">Hydrolysis of 6-phosphogluconolactone to 6-phosphogluconate.</text>
</comment>
<evidence type="ECO:0000256" key="5">
    <source>
        <dbReference type="ARBA" id="ARBA00013198"/>
    </source>
</evidence>
<dbReference type="NCBIfam" id="TIGR01198">
    <property type="entry name" value="pgl"/>
    <property type="match status" value="1"/>
</dbReference>
<dbReference type="InterPro" id="IPR037171">
    <property type="entry name" value="NagB/RpiA_transferase-like"/>
</dbReference>
<feature type="domain" description="Glucosamine/galactosamine-6-phosphate isomerase" evidence="8">
    <location>
        <begin position="17"/>
        <end position="212"/>
    </location>
</feature>
<dbReference type="InterPro" id="IPR005900">
    <property type="entry name" value="6-phosphogluconolactonase_DevB"/>
</dbReference>
<dbReference type="RefSeq" id="WP_272738696.1">
    <property type="nucleotide sequence ID" value="NZ_CP116942.1"/>
</dbReference>
<dbReference type="EMBL" id="CP116942">
    <property type="protein sequence ID" value="WCO69183.1"/>
    <property type="molecule type" value="Genomic_DNA"/>
</dbReference>
<dbReference type="GO" id="GO:0017057">
    <property type="term" value="F:6-phosphogluconolactonase activity"/>
    <property type="evidence" value="ECO:0007669"/>
    <property type="project" value="UniProtKB-UniRule"/>
</dbReference>
<dbReference type="GO" id="GO:0006098">
    <property type="term" value="P:pentose-phosphate shunt"/>
    <property type="evidence" value="ECO:0007669"/>
    <property type="project" value="InterPro"/>
</dbReference>
<evidence type="ECO:0000259" key="8">
    <source>
        <dbReference type="Pfam" id="PF01182"/>
    </source>
</evidence>
<keyword evidence="10" id="KW-1185">Reference proteome</keyword>
<sequence>MTIEGLTVVDDVPGAFAEQVVEAFGARAGEAFSVALSGGGTARRCYERLAAEAATRIDWWKVDVYWGDERCVPHDHEDSNYRLAREALLDRVGAANATHLMRCAEVDAYQLRVGDLGRFDLVHLGLGPDGHTASLFAGSEALDADPGRLVALNEDPSGLNPYTRMTLTLAGIARGRTVVVTVEGEEKAEALARVDRGEDVPAASIGGERVVWLVDEAAASLLPGT</sequence>
<evidence type="ECO:0000256" key="4">
    <source>
        <dbReference type="ARBA" id="ARBA00010662"/>
    </source>
</evidence>
<dbReference type="Pfam" id="PF01182">
    <property type="entry name" value="Glucosamine_iso"/>
    <property type="match status" value="1"/>
</dbReference>
<evidence type="ECO:0000256" key="1">
    <source>
        <dbReference type="ARBA" id="ARBA00000832"/>
    </source>
</evidence>
<dbReference type="KEGG" id="ima:PO878_10660"/>
<organism evidence="9 10">
    <name type="scientific">Iamia majanohamensis</name>
    <dbReference type="NCBI Taxonomy" id="467976"/>
    <lineage>
        <taxon>Bacteria</taxon>
        <taxon>Bacillati</taxon>
        <taxon>Actinomycetota</taxon>
        <taxon>Acidimicrobiia</taxon>
        <taxon>Acidimicrobiales</taxon>
        <taxon>Iamiaceae</taxon>
        <taxon>Iamia</taxon>
    </lineage>
</organism>
<evidence type="ECO:0000256" key="6">
    <source>
        <dbReference type="ARBA" id="ARBA00020337"/>
    </source>
</evidence>
<dbReference type="GO" id="GO:0005975">
    <property type="term" value="P:carbohydrate metabolic process"/>
    <property type="evidence" value="ECO:0007669"/>
    <property type="project" value="UniProtKB-UniRule"/>
</dbReference>
<dbReference type="InterPro" id="IPR039104">
    <property type="entry name" value="6PGL"/>
</dbReference>
<dbReference type="PANTHER" id="PTHR11054">
    <property type="entry name" value="6-PHOSPHOGLUCONOLACTONASE"/>
    <property type="match status" value="1"/>
</dbReference>
<proteinExistence type="inferred from homology"/>
<reference evidence="9" key="1">
    <citation type="submission" date="2023-01" db="EMBL/GenBank/DDBJ databases">
        <title>The diversity of Class Acidimicrobiia in South China Sea sediment environments and the proposal of Iamia marina sp. nov., a novel species of the genus Iamia.</title>
        <authorList>
            <person name="He Y."/>
            <person name="Tian X."/>
        </authorList>
    </citation>
    <scope>NUCLEOTIDE SEQUENCE</scope>
    <source>
        <strain evidence="9">DSM 19957</strain>
    </source>
</reference>
<name>A0AAE9YDV5_9ACTN</name>
<comment type="similarity">
    <text evidence="4 7">Belongs to the glucosamine/galactosamine-6-phosphate isomerase family. 6-phosphogluconolactonase subfamily.</text>
</comment>
<dbReference type="AlphaFoldDB" id="A0AAE9YDV5"/>
<dbReference type="InterPro" id="IPR006148">
    <property type="entry name" value="Glc/Gal-6P_isomerase"/>
</dbReference>
<accession>A0AAE9YDV5</accession>
<keyword evidence="7 9" id="KW-0378">Hydrolase</keyword>
<dbReference type="Gene3D" id="3.40.50.1360">
    <property type="match status" value="1"/>
</dbReference>
<evidence type="ECO:0000313" key="9">
    <source>
        <dbReference type="EMBL" id="WCO69183.1"/>
    </source>
</evidence>
<evidence type="ECO:0000256" key="3">
    <source>
        <dbReference type="ARBA" id="ARBA00004961"/>
    </source>
</evidence>
<dbReference type="Proteomes" id="UP001216390">
    <property type="component" value="Chromosome"/>
</dbReference>
<evidence type="ECO:0000256" key="7">
    <source>
        <dbReference type="RuleBase" id="RU365095"/>
    </source>
</evidence>
<gene>
    <name evidence="7 9" type="primary">pgl</name>
    <name evidence="9" type="ORF">PO878_10660</name>
</gene>
<comment type="catalytic activity">
    <reaction evidence="1 7">
        <text>6-phospho-D-glucono-1,5-lactone + H2O = 6-phospho-D-gluconate + H(+)</text>
        <dbReference type="Rhea" id="RHEA:12556"/>
        <dbReference type="ChEBI" id="CHEBI:15377"/>
        <dbReference type="ChEBI" id="CHEBI:15378"/>
        <dbReference type="ChEBI" id="CHEBI:57955"/>
        <dbReference type="ChEBI" id="CHEBI:58759"/>
        <dbReference type="EC" id="3.1.1.31"/>
    </reaction>
</comment>
<dbReference type="PANTHER" id="PTHR11054:SF0">
    <property type="entry name" value="6-PHOSPHOGLUCONOLACTONASE"/>
    <property type="match status" value="1"/>
</dbReference>